<dbReference type="HAMAP" id="MF_00159">
    <property type="entry name" value="IspG"/>
    <property type="match status" value="1"/>
</dbReference>
<dbReference type="OMA" id="LYVGKEC"/>
<name>C1EHF1_MICCC</name>
<dbReference type="InterPro" id="IPR058579">
    <property type="entry name" value="IspG_C"/>
</dbReference>
<dbReference type="NCBIfam" id="TIGR00612">
    <property type="entry name" value="ispG_gcpE"/>
    <property type="match status" value="1"/>
</dbReference>
<dbReference type="EMBL" id="CP001332">
    <property type="protein sequence ID" value="ACO67494.1"/>
    <property type="molecule type" value="Genomic_DNA"/>
</dbReference>
<keyword evidence="2" id="KW-0004">4Fe-4S</keyword>
<comment type="catalytic activity">
    <reaction evidence="8">
        <text>(2E)-4-hydroxy-3-methylbut-2-enyl diphosphate + 2 oxidized [2Fe-2S]-[ferredoxin] + H2O = 2-C-methyl-D-erythritol 2,4-cyclic diphosphate + 2 reduced [2Fe-2S]-[ferredoxin] + H(+)</text>
        <dbReference type="Rhea" id="RHEA:26119"/>
        <dbReference type="Rhea" id="RHEA-COMP:10000"/>
        <dbReference type="Rhea" id="RHEA-COMP:10001"/>
        <dbReference type="ChEBI" id="CHEBI:15377"/>
        <dbReference type="ChEBI" id="CHEBI:15378"/>
        <dbReference type="ChEBI" id="CHEBI:33737"/>
        <dbReference type="ChEBI" id="CHEBI:33738"/>
        <dbReference type="ChEBI" id="CHEBI:58483"/>
        <dbReference type="ChEBI" id="CHEBI:128753"/>
        <dbReference type="EC" id="1.17.7.1"/>
    </reaction>
</comment>
<evidence type="ECO:0000259" key="15">
    <source>
        <dbReference type="Pfam" id="PF26540"/>
    </source>
</evidence>
<dbReference type="AlphaFoldDB" id="C1EHF1"/>
<dbReference type="InterPro" id="IPR058578">
    <property type="entry name" value="IspG_TIM"/>
</dbReference>
<dbReference type="Pfam" id="PF04551">
    <property type="entry name" value="GcpE"/>
    <property type="match status" value="1"/>
</dbReference>
<keyword evidence="5" id="KW-0408">Iron</keyword>
<dbReference type="RefSeq" id="XP_002506236.1">
    <property type="nucleotide sequence ID" value="XM_002506190.1"/>
</dbReference>
<organism evidence="16 17">
    <name type="scientific">Micromonas commoda (strain RCC299 / NOUM17 / CCMP2709)</name>
    <name type="common">Picoplanktonic green alga</name>
    <dbReference type="NCBI Taxonomy" id="296587"/>
    <lineage>
        <taxon>Eukaryota</taxon>
        <taxon>Viridiplantae</taxon>
        <taxon>Chlorophyta</taxon>
        <taxon>Mamiellophyceae</taxon>
        <taxon>Mamiellales</taxon>
        <taxon>Mamiellaceae</taxon>
        <taxon>Micromonas</taxon>
    </lineage>
</organism>
<keyword evidence="6" id="KW-0411">Iron-sulfur</keyword>
<evidence type="ECO:0000256" key="2">
    <source>
        <dbReference type="ARBA" id="ARBA00022485"/>
    </source>
</evidence>
<dbReference type="GeneID" id="8248959"/>
<protein>
    <recommendedName>
        <fullName evidence="12">4-hydroxy-3-methylbut-2-en-1-yl diphosphate synthase (ferredoxin), chloroplastic</fullName>
        <ecNumber evidence="11">1.17.7.1</ecNumber>
    </recommendedName>
    <alternativeName>
        <fullName evidence="13">1-hydroxy-2-methyl-2-(E)-butenyl 4-diphosphate synthase</fullName>
    </alternativeName>
</protein>
<dbReference type="GO" id="GO:0009507">
    <property type="term" value="C:chloroplast"/>
    <property type="evidence" value="ECO:0007669"/>
    <property type="project" value="TreeGrafter"/>
</dbReference>
<dbReference type="KEGG" id="mis:MICPUN_95921"/>
<evidence type="ECO:0000256" key="6">
    <source>
        <dbReference type="ARBA" id="ARBA00023014"/>
    </source>
</evidence>
<evidence type="ECO:0000259" key="14">
    <source>
        <dbReference type="Pfam" id="PF04551"/>
    </source>
</evidence>
<evidence type="ECO:0000313" key="17">
    <source>
        <dbReference type="Proteomes" id="UP000002009"/>
    </source>
</evidence>
<evidence type="ECO:0000256" key="12">
    <source>
        <dbReference type="ARBA" id="ARBA00072132"/>
    </source>
</evidence>
<dbReference type="InterPro" id="IPR045854">
    <property type="entry name" value="NO2/SO3_Rdtase_4Fe4S_sf"/>
</dbReference>
<dbReference type="GO" id="GO:0016114">
    <property type="term" value="P:terpenoid biosynthetic process"/>
    <property type="evidence" value="ECO:0007669"/>
    <property type="project" value="InterPro"/>
</dbReference>
<dbReference type="PANTHER" id="PTHR30454:SF0">
    <property type="entry name" value="4-HYDROXY-3-METHYLBUT-2-EN-1-YL DIPHOSPHATE SYNTHASE (FERREDOXIN), CHLOROPLASTIC"/>
    <property type="match status" value="1"/>
</dbReference>
<dbReference type="GO" id="GO:0005506">
    <property type="term" value="F:iron ion binding"/>
    <property type="evidence" value="ECO:0007669"/>
    <property type="project" value="InterPro"/>
</dbReference>
<keyword evidence="3" id="KW-0479">Metal-binding</keyword>
<keyword evidence="7" id="KW-0414">Isoprene biosynthesis</keyword>
<dbReference type="Gene3D" id="3.30.413.10">
    <property type="entry name" value="Sulfite Reductase Hemoprotein, domain 1"/>
    <property type="match status" value="1"/>
</dbReference>
<evidence type="ECO:0000256" key="9">
    <source>
        <dbReference type="ARBA" id="ARBA00060620"/>
    </source>
</evidence>
<dbReference type="PANTHER" id="PTHR30454">
    <property type="entry name" value="4-HYDROXY-3-METHYLBUT-2-EN-1-YL DIPHOSPHATE SYNTHASE"/>
    <property type="match status" value="1"/>
</dbReference>
<evidence type="ECO:0000313" key="16">
    <source>
        <dbReference type="EMBL" id="ACO67494.1"/>
    </source>
</evidence>
<dbReference type="InterPro" id="IPR004588">
    <property type="entry name" value="IspG_bac-typ"/>
</dbReference>
<evidence type="ECO:0000256" key="4">
    <source>
        <dbReference type="ARBA" id="ARBA00023002"/>
    </source>
</evidence>
<dbReference type="SUPFAM" id="SSF56014">
    <property type="entry name" value="Nitrite and sulphite reductase 4Fe-4S domain-like"/>
    <property type="match status" value="1"/>
</dbReference>
<dbReference type="GO" id="GO:0019288">
    <property type="term" value="P:isopentenyl diphosphate biosynthetic process, methylerythritol 4-phosphate pathway"/>
    <property type="evidence" value="ECO:0007669"/>
    <property type="project" value="TreeGrafter"/>
</dbReference>
<comment type="similarity">
    <text evidence="10">Belongs to the IspG family.</text>
</comment>
<keyword evidence="4" id="KW-0560">Oxidoreductase</keyword>
<dbReference type="FunFam" id="3.20.20.20:FF:000005">
    <property type="entry name" value="4-hydroxy-3-methylbut-2-en-1-yl diphosphate synthase (flavodoxin)"/>
    <property type="match status" value="1"/>
</dbReference>
<dbReference type="FunCoup" id="C1EHF1">
    <property type="interactions" value="678"/>
</dbReference>
<dbReference type="EC" id="1.17.7.1" evidence="11"/>
<dbReference type="InterPro" id="IPR017178">
    <property type="entry name" value="IspG_atypical"/>
</dbReference>
<proteinExistence type="inferred from homology"/>
<evidence type="ECO:0000256" key="8">
    <source>
        <dbReference type="ARBA" id="ARBA00051119"/>
    </source>
</evidence>
<dbReference type="GO" id="GO:0051539">
    <property type="term" value="F:4 iron, 4 sulfur cluster binding"/>
    <property type="evidence" value="ECO:0007669"/>
    <property type="project" value="UniProtKB-KW"/>
</dbReference>
<evidence type="ECO:0000256" key="1">
    <source>
        <dbReference type="ARBA" id="ARBA00001966"/>
    </source>
</evidence>
<feature type="domain" description="IspG TIM-barrel" evidence="14">
    <location>
        <begin position="43"/>
        <end position="313"/>
    </location>
</feature>
<evidence type="ECO:0000256" key="3">
    <source>
        <dbReference type="ARBA" id="ARBA00022723"/>
    </source>
</evidence>
<dbReference type="STRING" id="296587.C1EHF1"/>
<dbReference type="Pfam" id="PF26540">
    <property type="entry name" value="GcpE_C"/>
    <property type="match status" value="1"/>
</dbReference>
<accession>C1EHF1</accession>
<dbReference type="InterPro" id="IPR011005">
    <property type="entry name" value="Dihydropteroate_synth-like_sf"/>
</dbReference>
<evidence type="ECO:0000256" key="5">
    <source>
        <dbReference type="ARBA" id="ARBA00023004"/>
    </source>
</evidence>
<dbReference type="FunFam" id="3.30.413.10:FF:000006">
    <property type="entry name" value="4-hydroxy-3-methylbut-2-en-1-yl diphosphate synthase (flavodoxin)"/>
    <property type="match status" value="1"/>
</dbReference>
<dbReference type="eggNOG" id="ENOG502QSBY">
    <property type="taxonomic scope" value="Eukaryota"/>
</dbReference>
<feature type="domain" description="IspG C-terminal" evidence="15">
    <location>
        <begin position="592"/>
        <end position="680"/>
    </location>
</feature>
<evidence type="ECO:0000256" key="10">
    <source>
        <dbReference type="ARBA" id="ARBA00061554"/>
    </source>
</evidence>
<comment type="cofactor">
    <cofactor evidence="1">
        <name>[4Fe-4S] cluster</name>
        <dbReference type="ChEBI" id="CHEBI:49883"/>
    </cofactor>
</comment>
<dbReference type="InParanoid" id="C1EHF1"/>
<dbReference type="Gene3D" id="3.20.20.20">
    <property type="entry name" value="Dihydropteroate synthase-like"/>
    <property type="match status" value="1"/>
</dbReference>
<reference evidence="16 17" key="1">
    <citation type="journal article" date="2009" name="Science">
        <title>Green evolution and dynamic adaptations revealed by genomes of the marine picoeukaryotes Micromonas.</title>
        <authorList>
            <person name="Worden A.Z."/>
            <person name="Lee J.H."/>
            <person name="Mock T."/>
            <person name="Rouze P."/>
            <person name="Simmons M.P."/>
            <person name="Aerts A.L."/>
            <person name="Allen A.E."/>
            <person name="Cuvelier M.L."/>
            <person name="Derelle E."/>
            <person name="Everett M.V."/>
            <person name="Foulon E."/>
            <person name="Grimwood J."/>
            <person name="Gundlach H."/>
            <person name="Henrissat B."/>
            <person name="Napoli C."/>
            <person name="McDonald S.M."/>
            <person name="Parker M.S."/>
            <person name="Rombauts S."/>
            <person name="Salamov A."/>
            <person name="Von Dassow P."/>
            <person name="Badger J.H."/>
            <person name="Coutinho P.M."/>
            <person name="Demir E."/>
            <person name="Dubchak I."/>
            <person name="Gentemann C."/>
            <person name="Eikrem W."/>
            <person name="Gready J.E."/>
            <person name="John U."/>
            <person name="Lanier W."/>
            <person name="Lindquist E.A."/>
            <person name="Lucas S."/>
            <person name="Mayer K.F."/>
            <person name="Moreau H."/>
            <person name="Not F."/>
            <person name="Otillar R."/>
            <person name="Panaud O."/>
            <person name="Pangilinan J."/>
            <person name="Paulsen I."/>
            <person name="Piegu B."/>
            <person name="Poliakov A."/>
            <person name="Robbens S."/>
            <person name="Schmutz J."/>
            <person name="Toulza E."/>
            <person name="Wyss T."/>
            <person name="Zelensky A."/>
            <person name="Zhou K."/>
            <person name="Armbrust E.V."/>
            <person name="Bhattacharya D."/>
            <person name="Goodenough U.W."/>
            <person name="Van de Peer Y."/>
            <person name="Grigoriev I.V."/>
        </authorList>
    </citation>
    <scope>NUCLEOTIDE SEQUENCE [LARGE SCALE GENOMIC DNA]</scope>
    <source>
        <strain evidence="17">RCC299 / NOUM17</strain>
    </source>
</reference>
<evidence type="ECO:0000256" key="7">
    <source>
        <dbReference type="ARBA" id="ARBA00023229"/>
    </source>
</evidence>
<dbReference type="OrthoDB" id="429167at2759"/>
<dbReference type="GO" id="GO:0046429">
    <property type="term" value="F:4-hydroxy-3-methylbut-2-en-1-yl diphosphate synthase activity (ferredoxin)"/>
    <property type="evidence" value="ECO:0007669"/>
    <property type="project" value="UniProtKB-EC"/>
</dbReference>
<dbReference type="PIRSF" id="PIRSF037336">
    <property type="entry name" value="IspG_like"/>
    <property type="match status" value="1"/>
</dbReference>
<evidence type="ECO:0000256" key="13">
    <source>
        <dbReference type="ARBA" id="ARBA00083306"/>
    </source>
</evidence>
<sequence length="697" mass="75757">MSVVRAASTEPKIESVAAAVPSDAFLPDGLYCVDNTQTIRRKTRTVTIGKVKMGSDHPIVRQTMTTSDTRDVEATVAEVKKCADAGAEMVRITVQGMQEAKACAEIKKRLVEDGYDTPLIADIHFAPKVAMMVAECFDKIRVNPGNFADGRKKFEDILYETDEEYNAEIEEIEKIFTPLVLKCKERGVAMRIGTNHGSLSARTLSRYGDTPAGMVESAFEFARICRKHDYHNFVFSMKASNPLVMVQAYRLLAHEMYKLGWDYPLHLGVTEAGEGEDGRMKSSIGIGALLLDGLGDTIRVSLTEASHLEMEPCTRLRDVGHKAAQEKWGVDKFEEKGRDFKDFARRASDLPVQKEDDAIDLRNILHRDGSVLSAVTPAQLASEDPFYRDLGAKLAVGMPLRDIATSDSILLTEVPEASDEKAMRSIRRLQEIGVGVVADVAQLAERPVDNAVALVAAKDATSAAVPDCAARVAVVFDGTETEEEVKAALGVDPVMALIKCAADVSRLHASRRLFTNILAAGSSVPVIHHIQFTDADVKDDIVIQSGSQVGGLLCDGLGDGVLIEHPTAELDYLRRTSFGLLQGSRMRNTKTEYVSCPSCGRTLFDLQEVTAAISERTGHLPGVAIAVMGCIVNGPGEMADADFGYVGGAPGKIDLYVGKEVVKRGIDNDTACDELIQLIKDHGRWVDKEEEEEAVAA</sequence>
<evidence type="ECO:0000256" key="11">
    <source>
        <dbReference type="ARBA" id="ARBA00067018"/>
    </source>
</evidence>
<keyword evidence="17" id="KW-1185">Reference proteome</keyword>
<comment type="pathway">
    <text evidence="9">Isoprenoid biosynthesis; isopentenyl diphosphate biosynthesis via DXP pathway; isopentenyl diphosphate from 1-deoxy-D-xylulose 5-phosphate: step 5/6.</text>
</comment>
<dbReference type="Proteomes" id="UP000002009">
    <property type="component" value="Chromosome 14"/>
</dbReference>
<gene>
    <name evidence="16" type="ORF">MICPUN_95921</name>
</gene>